<keyword evidence="1" id="KW-0812">Transmembrane</keyword>
<protein>
    <submittedName>
        <fullName evidence="2">Uncharacterized protein</fullName>
    </submittedName>
</protein>
<organism evidence="2 3">
    <name type="scientific">Glossina brevipalpis</name>
    <dbReference type="NCBI Taxonomy" id="37001"/>
    <lineage>
        <taxon>Eukaryota</taxon>
        <taxon>Metazoa</taxon>
        <taxon>Ecdysozoa</taxon>
        <taxon>Arthropoda</taxon>
        <taxon>Hexapoda</taxon>
        <taxon>Insecta</taxon>
        <taxon>Pterygota</taxon>
        <taxon>Neoptera</taxon>
        <taxon>Endopterygota</taxon>
        <taxon>Diptera</taxon>
        <taxon>Brachycera</taxon>
        <taxon>Muscomorpha</taxon>
        <taxon>Hippoboscoidea</taxon>
        <taxon>Glossinidae</taxon>
        <taxon>Glossina</taxon>
    </lineage>
</organism>
<dbReference type="EnsemblMetazoa" id="GBRI030691-RA">
    <property type="protein sequence ID" value="GBRI030691-PA"/>
    <property type="gene ID" value="GBRI030691"/>
</dbReference>
<reference evidence="2" key="2">
    <citation type="submission" date="2020-05" db="UniProtKB">
        <authorList>
            <consortium name="EnsemblMetazoa"/>
        </authorList>
    </citation>
    <scope>IDENTIFICATION</scope>
    <source>
        <strain evidence="2">IAEA</strain>
    </source>
</reference>
<evidence type="ECO:0000313" key="2">
    <source>
        <dbReference type="EnsemblMetazoa" id="GBRI030691-PA"/>
    </source>
</evidence>
<dbReference type="VEuPathDB" id="VectorBase:GBRI030691"/>
<keyword evidence="1" id="KW-0472">Membrane</keyword>
<keyword evidence="3" id="KW-1185">Reference proteome</keyword>
<evidence type="ECO:0000313" key="3">
    <source>
        <dbReference type="Proteomes" id="UP000091820"/>
    </source>
</evidence>
<feature type="transmembrane region" description="Helical" evidence="1">
    <location>
        <begin position="29"/>
        <end position="46"/>
    </location>
</feature>
<evidence type="ECO:0000256" key="1">
    <source>
        <dbReference type="SAM" id="Phobius"/>
    </source>
</evidence>
<proteinExistence type="predicted"/>
<sequence>MTAINQPTNQPTTTILICNSSQKPLTQTALALALALFTLLIYGVIADHKHICIEGLNTFLRCNTTQQQSTSEKMHNFSFSSPLCHSVRNDQHLVQLLCGYDDLITTMLASIACHVHEN</sequence>
<name>A0A1A9WST4_9MUSC</name>
<dbReference type="Proteomes" id="UP000091820">
    <property type="component" value="Unassembled WGS sequence"/>
</dbReference>
<dbReference type="AlphaFoldDB" id="A0A1A9WST4"/>
<reference evidence="3" key="1">
    <citation type="submission" date="2014-03" db="EMBL/GenBank/DDBJ databases">
        <authorList>
            <person name="Aksoy S."/>
            <person name="Warren W."/>
            <person name="Wilson R.K."/>
        </authorList>
    </citation>
    <scope>NUCLEOTIDE SEQUENCE [LARGE SCALE GENOMIC DNA]</scope>
    <source>
        <strain evidence="3">IAEA</strain>
    </source>
</reference>
<accession>A0A1A9WST4</accession>
<keyword evidence="1" id="KW-1133">Transmembrane helix</keyword>